<evidence type="ECO:0000313" key="3">
    <source>
        <dbReference type="EMBL" id="CAA6824241.1"/>
    </source>
</evidence>
<feature type="region of interest" description="Disordered" evidence="1">
    <location>
        <begin position="37"/>
        <end position="67"/>
    </location>
</feature>
<accession>A0A6S6TN38</accession>
<evidence type="ECO:0000256" key="1">
    <source>
        <dbReference type="SAM" id="MobiDB-lite"/>
    </source>
</evidence>
<name>A0A6S6TN38_9BACT</name>
<organism evidence="3">
    <name type="scientific">uncultured Sulfurovum sp</name>
    <dbReference type="NCBI Taxonomy" id="269237"/>
    <lineage>
        <taxon>Bacteria</taxon>
        <taxon>Pseudomonadati</taxon>
        <taxon>Campylobacterota</taxon>
        <taxon>Epsilonproteobacteria</taxon>
        <taxon>Campylobacterales</taxon>
        <taxon>Sulfurovaceae</taxon>
        <taxon>Sulfurovum</taxon>
        <taxon>environmental samples</taxon>
    </lineage>
</organism>
<protein>
    <submittedName>
        <fullName evidence="3">Uncharacterized protein</fullName>
    </submittedName>
</protein>
<reference evidence="3" key="1">
    <citation type="submission" date="2020-01" db="EMBL/GenBank/DDBJ databases">
        <authorList>
            <person name="Meier V. D."/>
            <person name="Meier V D."/>
        </authorList>
    </citation>
    <scope>NUCLEOTIDE SEQUENCE</scope>
    <source>
        <strain evidence="3">HLG_WM_MAG_02</strain>
    </source>
</reference>
<feature type="chain" id="PRO_5027701846" evidence="2">
    <location>
        <begin position="20"/>
        <end position="67"/>
    </location>
</feature>
<dbReference type="AlphaFoldDB" id="A0A6S6TN38"/>
<feature type="signal peptide" evidence="2">
    <location>
        <begin position="1"/>
        <end position="19"/>
    </location>
</feature>
<gene>
    <name evidence="3" type="ORF">HELGO_WM23188</name>
</gene>
<proteinExistence type="predicted"/>
<sequence length="67" mass="7170">MAKLIILFFLMAGSSVSYLTYTGMGQEKLETLETESIRSNSYRTGGSSSSWGGGSSSYNSSGYSYGK</sequence>
<keyword evidence="2" id="KW-0732">Signal</keyword>
<evidence type="ECO:0000256" key="2">
    <source>
        <dbReference type="SAM" id="SignalP"/>
    </source>
</evidence>
<dbReference type="EMBL" id="CACVAZ010000174">
    <property type="protein sequence ID" value="CAA6824241.1"/>
    <property type="molecule type" value="Genomic_DNA"/>
</dbReference>
<feature type="compositionally biased region" description="Low complexity" evidence="1">
    <location>
        <begin position="39"/>
        <end position="67"/>
    </location>
</feature>